<dbReference type="PANTHER" id="PTHR34846">
    <property type="entry name" value="4-CARBOXYMUCONOLACTONE DECARBOXYLASE FAMILY PROTEIN (AFU_ORTHOLOGUE AFUA_6G11590)"/>
    <property type="match status" value="1"/>
</dbReference>
<gene>
    <name evidence="2" type="ORF">ACFO3S_08205</name>
</gene>
<dbReference type="InterPro" id="IPR029032">
    <property type="entry name" value="AhpD-like"/>
</dbReference>
<evidence type="ECO:0000313" key="3">
    <source>
        <dbReference type="Proteomes" id="UP001596028"/>
    </source>
</evidence>
<dbReference type="PANTHER" id="PTHR34846:SF10">
    <property type="entry name" value="CYTOPLASMIC PROTEIN"/>
    <property type="match status" value="1"/>
</dbReference>
<feature type="domain" description="Carboxymuconolactone decarboxylase-like" evidence="1">
    <location>
        <begin position="12"/>
        <end position="93"/>
    </location>
</feature>
<dbReference type="InterPro" id="IPR003779">
    <property type="entry name" value="CMD-like"/>
</dbReference>
<dbReference type="EMBL" id="JBHSEP010000004">
    <property type="protein sequence ID" value="MFC4598222.1"/>
    <property type="molecule type" value="Genomic_DNA"/>
</dbReference>
<dbReference type="Pfam" id="PF02627">
    <property type="entry name" value="CMD"/>
    <property type="match status" value="1"/>
</dbReference>
<keyword evidence="3" id="KW-1185">Reference proteome</keyword>
<dbReference type="SUPFAM" id="SSF69118">
    <property type="entry name" value="AhpD-like"/>
    <property type="match status" value="1"/>
</dbReference>
<reference evidence="3" key="1">
    <citation type="journal article" date="2019" name="Int. J. Syst. Evol. Microbiol.">
        <title>The Global Catalogue of Microorganisms (GCM) 10K type strain sequencing project: providing services to taxonomists for standard genome sequencing and annotation.</title>
        <authorList>
            <consortium name="The Broad Institute Genomics Platform"/>
            <consortium name="The Broad Institute Genome Sequencing Center for Infectious Disease"/>
            <person name="Wu L."/>
            <person name="Ma J."/>
        </authorList>
    </citation>
    <scope>NUCLEOTIDE SEQUENCE [LARGE SCALE GENOMIC DNA]</scope>
    <source>
        <strain evidence="3">CCUG 49571</strain>
    </source>
</reference>
<sequence>MELRMNPHSANPEAYKAMLGLEQFIQNSGLDRKLYEWIKLRASQINNCSFCIDMHAKDLLSMGESAEKIMLLTAWREVPHFTPEERSALELTECVTKLSEAGVPREVYERVREHYDEKAFVDLIMAINTINSWNRIGVSTGLYPGALSFK</sequence>
<comment type="caution">
    <text evidence="2">The sequence shown here is derived from an EMBL/GenBank/DDBJ whole genome shotgun (WGS) entry which is preliminary data.</text>
</comment>
<name>A0ABV9FBI7_9BACL</name>
<dbReference type="InterPro" id="IPR004675">
    <property type="entry name" value="AhpD_core"/>
</dbReference>
<accession>A0ABV9FBI7</accession>
<dbReference type="Proteomes" id="UP001596028">
    <property type="component" value="Unassembled WGS sequence"/>
</dbReference>
<dbReference type="NCBIfam" id="TIGR00778">
    <property type="entry name" value="ahpD_dom"/>
    <property type="match status" value="1"/>
</dbReference>
<protein>
    <submittedName>
        <fullName evidence="2">Carboxymuconolactone decarboxylase family protein</fullName>
    </submittedName>
</protein>
<dbReference type="Gene3D" id="1.20.1290.10">
    <property type="entry name" value="AhpD-like"/>
    <property type="match status" value="1"/>
</dbReference>
<organism evidence="2 3">
    <name type="scientific">Cohnella hongkongensis</name>
    <dbReference type="NCBI Taxonomy" id="178337"/>
    <lineage>
        <taxon>Bacteria</taxon>
        <taxon>Bacillati</taxon>
        <taxon>Bacillota</taxon>
        <taxon>Bacilli</taxon>
        <taxon>Bacillales</taxon>
        <taxon>Paenibacillaceae</taxon>
        <taxon>Cohnella</taxon>
    </lineage>
</organism>
<evidence type="ECO:0000259" key="1">
    <source>
        <dbReference type="Pfam" id="PF02627"/>
    </source>
</evidence>
<dbReference type="RefSeq" id="WP_378094248.1">
    <property type="nucleotide sequence ID" value="NZ_JBHSEP010000004.1"/>
</dbReference>
<proteinExistence type="predicted"/>
<evidence type="ECO:0000313" key="2">
    <source>
        <dbReference type="EMBL" id="MFC4598222.1"/>
    </source>
</evidence>